<dbReference type="Proteomes" id="UP000830116">
    <property type="component" value="Chromosome"/>
</dbReference>
<evidence type="ECO:0000313" key="7">
    <source>
        <dbReference type="Proteomes" id="UP000830116"/>
    </source>
</evidence>
<dbReference type="PIRSF" id="PIRSF036557">
    <property type="entry name" value="XdhA_RC"/>
    <property type="match status" value="1"/>
</dbReference>
<evidence type="ECO:0000256" key="3">
    <source>
        <dbReference type="ARBA" id="ARBA00022827"/>
    </source>
</evidence>
<evidence type="ECO:0000256" key="1">
    <source>
        <dbReference type="ARBA" id="ARBA00022630"/>
    </source>
</evidence>
<dbReference type="InterPro" id="IPR036318">
    <property type="entry name" value="FAD-bd_PCMH-like_sf"/>
</dbReference>
<name>A0ABY4C8K5_9BACT</name>
<dbReference type="PANTHER" id="PTHR45444">
    <property type="entry name" value="XANTHINE DEHYDROGENASE"/>
    <property type="match status" value="1"/>
</dbReference>
<dbReference type="SUPFAM" id="SSF56176">
    <property type="entry name" value="FAD-binding/transporter-associated domain-like"/>
    <property type="match status" value="1"/>
</dbReference>
<accession>A0ABY4C8K5</accession>
<proteinExistence type="predicted"/>
<dbReference type="SUPFAM" id="SSF55447">
    <property type="entry name" value="CO dehydrogenase flavoprotein C-terminal domain-like"/>
    <property type="match status" value="1"/>
</dbReference>
<dbReference type="Gene3D" id="1.10.150.120">
    <property type="entry name" value="[2Fe-2S]-binding domain"/>
    <property type="match status" value="1"/>
</dbReference>
<evidence type="ECO:0000256" key="2">
    <source>
        <dbReference type="ARBA" id="ARBA00022723"/>
    </source>
</evidence>
<dbReference type="PANTHER" id="PTHR45444:SF3">
    <property type="entry name" value="XANTHINE DEHYDROGENASE"/>
    <property type="match status" value="1"/>
</dbReference>
<feature type="domain" description="FAD-binding PCMH-type" evidence="5">
    <location>
        <begin position="200"/>
        <end position="373"/>
    </location>
</feature>
<evidence type="ECO:0000313" key="6">
    <source>
        <dbReference type="EMBL" id="UOF01257.1"/>
    </source>
</evidence>
<dbReference type="Gene3D" id="3.30.390.50">
    <property type="entry name" value="CO dehydrogenase flavoprotein, C-terminal domain"/>
    <property type="match status" value="1"/>
</dbReference>
<dbReference type="InterPro" id="IPR005107">
    <property type="entry name" value="CO_DH_flav_C"/>
</dbReference>
<dbReference type="PROSITE" id="PS51387">
    <property type="entry name" value="FAD_PCMH"/>
    <property type="match status" value="1"/>
</dbReference>
<keyword evidence="7" id="KW-1185">Reference proteome</keyword>
<dbReference type="InterPro" id="IPR016169">
    <property type="entry name" value="FAD-bd_PCMH_sub2"/>
</dbReference>
<dbReference type="InterPro" id="IPR006058">
    <property type="entry name" value="2Fe2S_fd_BS"/>
</dbReference>
<evidence type="ECO:0000259" key="5">
    <source>
        <dbReference type="PROSITE" id="PS51387"/>
    </source>
</evidence>
<dbReference type="Pfam" id="PF01799">
    <property type="entry name" value="Fer2_2"/>
    <property type="match status" value="1"/>
</dbReference>
<keyword evidence="2" id="KW-0479">Metal-binding</keyword>
<dbReference type="InterPro" id="IPR012175">
    <property type="entry name" value="Xanth_DH_ssu_bac"/>
</dbReference>
<dbReference type="Pfam" id="PF03450">
    <property type="entry name" value="CO_deh_flav_C"/>
    <property type="match status" value="1"/>
</dbReference>
<dbReference type="PROSITE" id="PS00197">
    <property type="entry name" value="2FE2S_FER_1"/>
    <property type="match status" value="1"/>
</dbReference>
<evidence type="ECO:0000256" key="4">
    <source>
        <dbReference type="ARBA" id="ARBA00023004"/>
    </source>
</evidence>
<dbReference type="SUPFAM" id="SSF47741">
    <property type="entry name" value="CO dehydrogenase ISP C-domain like"/>
    <property type="match status" value="1"/>
</dbReference>
<protein>
    <submittedName>
        <fullName evidence="6">FAD binding domain-containing protein</fullName>
    </submittedName>
</protein>
<dbReference type="InterPro" id="IPR016167">
    <property type="entry name" value="FAD-bd_PCMH_sub1"/>
</dbReference>
<gene>
    <name evidence="6" type="ORF">MNR06_16300</name>
</gene>
<dbReference type="InterPro" id="IPR016166">
    <property type="entry name" value="FAD-bd_PCMH"/>
</dbReference>
<dbReference type="InterPro" id="IPR036884">
    <property type="entry name" value="2Fe-2S-bd_dom_sf"/>
</dbReference>
<dbReference type="InterPro" id="IPR016208">
    <property type="entry name" value="Ald_Oxase/xanthine_DH-like"/>
</dbReference>
<dbReference type="InterPro" id="IPR002346">
    <property type="entry name" value="Mopterin_DH_FAD-bd"/>
</dbReference>
<keyword evidence="1" id="KW-0285">Flavoprotein</keyword>
<dbReference type="Pfam" id="PF00941">
    <property type="entry name" value="FAD_binding_5"/>
    <property type="match status" value="1"/>
</dbReference>
<dbReference type="SMART" id="SM01092">
    <property type="entry name" value="CO_deh_flav_C"/>
    <property type="match status" value="1"/>
</dbReference>
<organism evidence="6 7">
    <name type="scientific">Bdellovibrio reynosensis</name>
    <dbReference type="NCBI Taxonomy" id="2835041"/>
    <lineage>
        <taxon>Bacteria</taxon>
        <taxon>Pseudomonadati</taxon>
        <taxon>Bdellovibrionota</taxon>
        <taxon>Bdellovibrionia</taxon>
        <taxon>Bdellovibrionales</taxon>
        <taxon>Pseudobdellovibrionaceae</taxon>
        <taxon>Bdellovibrio</taxon>
    </lineage>
</organism>
<dbReference type="Gene3D" id="3.10.20.30">
    <property type="match status" value="1"/>
</dbReference>
<dbReference type="SUPFAM" id="SSF54292">
    <property type="entry name" value="2Fe-2S ferredoxin-like"/>
    <property type="match status" value="1"/>
</dbReference>
<dbReference type="InterPro" id="IPR036010">
    <property type="entry name" value="2Fe-2S_ferredoxin-like_sf"/>
</dbReference>
<dbReference type="EMBL" id="CP093442">
    <property type="protein sequence ID" value="UOF01257.1"/>
    <property type="molecule type" value="Genomic_DNA"/>
</dbReference>
<reference evidence="6" key="1">
    <citation type="submission" date="2022-03" db="EMBL/GenBank/DDBJ databases">
        <title>Genome Identification and Characterization of new species Bdellovibrio reynosense LBG001 sp. nov. from a Mexico soil sample.</title>
        <authorList>
            <person name="Camilli A."/>
            <person name="Ajao Y."/>
            <person name="Guo X."/>
        </authorList>
    </citation>
    <scope>NUCLEOTIDE SEQUENCE</scope>
    <source>
        <strain evidence="6">LBG001</strain>
    </source>
</reference>
<dbReference type="InterPro" id="IPR002888">
    <property type="entry name" value="2Fe-2S-bd"/>
</dbReference>
<dbReference type="RefSeq" id="WP_243537645.1">
    <property type="nucleotide sequence ID" value="NZ_CP093442.1"/>
</dbReference>
<dbReference type="Gene3D" id="3.30.465.10">
    <property type="match status" value="1"/>
</dbReference>
<sequence>MTHSTERQSIHIFINGRQHQISGDDAFLPLAQYLRLKADLPGTKVVCAEGDCGACTALVAKWNKNNWSAFQTLNSCIAPVYLFDLASVVTVEGLTFEDELNEVQTKMQQFHGGQCGYCTPGMVCALSGLAESCSKSGQQITEKKARNHLTGNLCRCTGYEPILNAAINVDLTKWISLAERYLTTSNKEVCLQLAADSIAIQGTNKELHVPTELAKALTLKKQSPGIRIVSGATDLGVLHNKGKFFLDKVLVLNRIPELSKLEMNAQTIEVGAGVSLTQFENFTENHHAELSRLLRVFASPQIKNQGTLAGNVLNGSPIGDSIPALLVLNAQLNLASTQGQRQVPLTSFYKAYKTFDLMPDEIATHISVPLLDKSWLTKYYKVSLRKDLDISAVTFAAAIKLKDGLITEARIALGGVGPTVVRMPEIEKMLTGQAMTEALFKTAGQKARALIKPLSDLRATDEYRLKVVENLFHKFFIEYRNENETAVSSSEEQAYVGR</sequence>
<dbReference type="InterPro" id="IPR036683">
    <property type="entry name" value="CO_DH_flav_C_dom_sf"/>
</dbReference>
<dbReference type="InterPro" id="IPR012675">
    <property type="entry name" value="Beta-grasp_dom_sf"/>
</dbReference>
<dbReference type="Gene3D" id="3.30.43.10">
    <property type="entry name" value="Uridine Diphospho-n-acetylenolpyruvylglucosamine Reductase, domain 2"/>
    <property type="match status" value="1"/>
</dbReference>
<keyword evidence="4" id="KW-0408">Iron</keyword>
<keyword evidence="3" id="KW-0274">FAD</keyword>